<organism evidence="2 3">
    <name type="scientific">Dendrobium chrysotoxum</name>
    <name type="common">Orchid</name>
    <dbReference type="NCBI Taxonomy" id="161865"/>
    <lineage>
        <taxon>Eukaryota</taxon>
        <taxon>Viridiplantae</taxon>
        <taxon>Streptophyta</taxon>
        <taxon>Embryophyta</taxon>
        <taxon>Tracheophyta</taxon>
        <taxon>Spermatophyta</taxon>
        <taxon>Magnoliopsida</taxon>
        <taxon>Liliopsida</taxon>
        <taxon>Asparagales</taxon>
        <taxon>Orchidaceae</taxon>
        <taxon>Epidendroideae</taxon>
        <taxon>Malaxideae</taxon>
        <taxon>Dendrobiinae</taxon>
        <taxon>Dendrobium</taxon>
    </lineage>
</organism>
<sequence length="214" mass="23980">MDFRAKDDAWYSVRLRNPTRYTPSKDSPISSQLQDMNVDAGQELQCEIRTVMRANIDGDKLSKRVSAVLVAVAGQELRCGSQDARCILTSERKPSPVSRSLSSELLLRKAVLIAAKRGPKPRREEKSRREQLLLDHRRNTAGTSSELRRSTTGASPEHHRVPEGRRSSARRRSNVRILPDAGILPDARVTPEFFPSDARILPDTRVTSELCLAL</sequence>
<protein>
    <submittedName>
        <fullName evidence="2">Uncharacterized protein</fullName>
    </submittedName>
</protein>
<name>A0AAV7GVT2_DENCH</name>
<feature type="compositionally biased region" description="Basic and acidic residues" evidence="1">
    <location>
        <begin position="121"/>
        <end position="138"/>
    </location>
</feature>
<comment type="caution">
    <text evidence="2">The sequence shown here is derived from an EMBL/GenBank/DDBJ whole genome shotgun (WGS) entry which is preliminary data.</text>
</comment>
<feature type="region of interest" description="Disordered" evidence="1">
    <location>
        <begin position="117"/>
        <end position="174"/>
    </location>
</feature>
<reference evidence="2 3" key="1">
    <citation type="journal article" date="2021" name="Hortic Res">
        <title>Chromosome-scale assembly of the Dendrobium chrysotoxum genome enhances the understanding of orchid evolution.</title>
        <authorList>
            <person name="Zhang Y."/>
            <person name="Zhang G.Q."/>
            <person name="Zhang D."/>
            <person name="Liu X.D."/>
            <person name="Xu X.Y."/>
            <person name="Sun W.H."/>
            <person name="Yu X."/>
            <person name="Zhu X."/>
            <person name="Wang Z.W."/>
            <person name="Zhao X."/>
            <person name="Zhong W.Y."/>
            <person name="Chen H."/>
            <person name="Yin W.L."/>
            <person name="Huang T."/>
            <person name="Niu S.C."/>
            <person name="Liu Z.J."/>
        </authorList>
    </citation>
    <scope>NUCLEOTIDE SEQUENCE [LARGE SCALE GENOMIC DNA]</scope>
    <source>
        <strain evidence="2">Lindl</strain>
    </source>
</reference>
<evidence type="ECO:0000313" key="2">
    <source>
        <dbReference type="EMBL" id="KAH0459677.1"/>
    </source>
</evidence>
<dbReference type="Proteomes" id="UP000775213">
    <property type="component" value="Unassembled WGS sequence"/>
</dbReference>
<dbReference type="EMBL" id="JAGFBR010000011">
    <property type="protein sequence ID" value="KAH0459677.1"/>
    <property type="molecule type" value="Genomic_DNA"/>
</dbReference>
<proteinExistence type="predicted"/>
<dbReference type="AlphaFoldDB" id="A0AAV7GVT2"/>
<feature type="compositionally biased region" description="Polar residues" evidence="1">
    <location>
        <begin position="140"/>
        <end position="154"/>
    </location>
</feature>
<evidence type="ECO:0000313" key="3">
    <source>
        <dbReference type="Proteomes" id="UP000775213"/>
    </source>
</evidence>
<evidence type="ECO:0000256" key="1">
    <source>
        <dbReference type="SAM" id="MobiDB-lite"/>
    </source>
</evidence>
<feature type="compositionally biased region" description="Basic and acidic residues" evidence="1">
    <location>
        <begin position="156"/>
        <end position="166"/>
    </location>
</feature>
<accession>A0AAV7GVT2</accession>
<keyword evidence="3" id="KW-1185">Reference proteome</keyword>
<gene>
    <name evidence="2" type="ORF">IEQ34_012491</name>
</gene>